<dbReference type="EMBL" id="JAMKFB020000003">
    <property type="protein sequence ID" value="KAL0198525.1"/>
    <property type="molecule type" value="Genomic_DNA"/>
</dbReference>
<keyword evidence="1" id="KW-1133">Transmembrane helix</keyword>
<keyword evidence="1" id="KW-0472">Membrane</keyword>
<accession>A0ABD0RJ20</accession>
<gene>
    <name evidence="2" type="ORF">M9458_007065</name>
</gene>
<feature type="non-terminal residue" evidence="2">
    <location>
        <position position="92"/>
    </location>
</feature>
<feature type="transmembrane region" description="Helical" evidence="1">
    <location>
        <begin position="7"/>
        <end position="28"/>
    </location>
</feature>
<organism evidence="2 3">
    <name type="scientific">Cirrhinus mrigala</name>
    <name type="common">Mrigala</name>
    <dbReference type="NCBI Taxonomy" id="683832"/>
    <lineage>
        <taxon>Eukaryota</taxon>
        <taxon>Metazoa</taxon>
        <taxon>Chordata</taxon>
        <taxon>Craniata</taxon>
        <taxon>Vertebrata</taxon>
        <taxon>Euteleostomi</taxon>
        <taxon>Actinopterygii</taxon>
        <taxon>Neopterygii</taxon>
        <taxon>Teleostei</taxon>
        <taxon>Ostariophysi</taxon>
        <taxon>Cypriniformes</taxon>
        <taxon>Cyprinidae</taxon>
        <taxon>Labeoninae</taxon>
        <taxon>Labeonini</taxon>
        <taxon>Cirrhinus</taxon>
    </lineage>
</organism>
<comment type="caution">
    <text evidence="2">The sequence shown here is derived from an EMBL/GenBank/DDBJ whole genome shotgun (WGS) entry which is preliminary data.</text>
</comment>
<keyword evidence="3" id="KW-1185">Reference proteome</keyword>
<dbReference type="PANTHER" id="PTHR24417">
    <property type="entry name" value="SERINE/THREONINE-PROTEIN KINASE LMTK1"/>
    <property type="match status" value="1"/>
</dbReference>
<protein>
    <submittedName>
        <fullName evidence="2">Uncharacterized protein</fullName>
    </submittedName>
</protein>
<evidence type="ECO:0000313" key="2">
    <source>
        <dbReference type="EMBL" id="KAL0198525.1"/>
    </source>
</evidence>
<sequence>AAGYVDYSLTIPLLLSLVVLVALVVLLLNCASCCKEQEINFKEFEDHFEDEVDFTPPAEDTPSMQSPAEVYTLAVPPVPLPGPPHLQLPRIT</sequence>
<proteinExistence type="predicted"/>
<dbReference type="PANTHER" id="PTHR24417:SF8">
    <property type="entry name" value="SERINE_THREONINE-PROTEIN KINASE LMTK2"/>
    <property type="match status" value="1"/>
</dbReference>
<keyword evidence="1" id="KW-0812">Transmembrane</keyword>
<dbReference type="Proteomes" id="UP001529510">
    <property type="component" value="Unassembled WGS sequence"/>
</dbReference>
<name>A0ABD0RJ20_CIRMR</name>
<evidence type="ECO:0000256" key="1">
    <source>
        <dbReference type="SAM" id="Phobius"/>
    </source>
</evidence>
<evidence type="ECO:0000313" key="3">
    <source>
        <dbReference type="Proteomes" id="UP001529510"/>
    </source>
</evidence>
<feature type="non-terminal residue" evidence="2">
    <location>
        <position position="1"/>
    </location>
</feature>
<reference evidence="2 3" key="1">
    <citation type="submission" date="2024-05" db="EMBL/GenBank/DDBJ databases">
        <title>Genome sequencing and assembly of Indian major carp, Cirrhinus mrigala (Hamilton, 1822).</title>
        <authorList>
            <person name="Mohindra V."/>
            <person name="Chowdhury L.M."/>
            <person name="Lal K."/>
            <person name="Jena J.K."/>
        </authorList>
    </citation>
    <scope>NUCLEOTIDE SEQUENCE [LARGE SCALE GENOMIC DNA]</scope>
    <source>
        <strain evidence="2">CM1030</strain>
        <tissue evidence="2">Blood</tissue>
    </source>
</reference>
<dbReference type="AlphaFoldDB" id="A0ABD0RJ20"/>